<dbReference type="PANTHER" id="PTHR47331:SF1">
    <property type="entry name" value="GAG-LIKE PROTEIN"/>
    <property type="match status" value="1"/>
</dbReference>
<reference evidence="1" key="1">
    <citation type="submission" date="2019-08" db="EMBL/GenBank/DDBJ databases">
        <title>The genome of the North American firefly Photinus pyralis.</title>
        <authorList>
            <consortium name="Photinus pyralis genome working group"/>
            <person name="Fallon T.R."/>
            <person name="Sander Lower S.E."/>
            <person name="Weng J.-K."/>
        </authorList>
    </citation>
    <scope>NUCLEOTIDE SEQUENCE</scope>
    <source>
        <strain evidence="1">TRF0915ILg1</strain>
        <tissue evidence="1">Whole body</tissue>
    </source>
</reference>
<evidence type="ECO:0000313" key="2">
    <source>
        <dbReference type="Proteomes" id="UP000801492"/>
    </source>
</evidence>
<accession>A0A8K0DA52</accession>
<dbReference type="Proteomes" id="UP000801492">
    <property type="component" value="Unassembled WGS sequence"/>
</dbReference>
<organism evidence="1 2">
    <name type="scientific">Ignelater luminosus</name>
    <name type="common">Cucubano</name>
    <name type="synonym">Pyrophorus luminosus</name>
    <dbReference type="NCBI Taxonomy" id="2038154"/>
    <lineage>
        <taxon>Eukaryota</taxon>
        <taxon>Metazoa</taxon>
        <taxon>Ecdysozoa</taxon>
        <taxon>Arthropoda</taxon>
        <taxon>Hexapoda</taxon>
        <taxon>Insecta</taxon>
        <taxon>Pterygota</taxon>
        <taxon>Neoptera</taxon>
        <taxon>Endopterygota</taxon>
        <taxon>Coleoptera</taxon>
        <taxon>Polyphaga</taxon>
        <taxon>Elateriformia</taxon>
        <taxon>Elateroidea</taxon>
        <taxon>Elateridae</taxon>
        <taxon>Agrypninae</taxon>
        <taxon>Pyrophorini</taxon>
        <taxon>Ignelater</taxon>
    </lineage>
</organism>
<name>A0A8K0DA52_IGNLU</name>
<dbReference type="EMBL" id="VTPC01001311">
    <property type="protein sequence ID" value="KAF2902405.1"/>
    <property type="molecule type" value="Genomic_DNA"/>
</dbReference>
<gene>
    <name evidence="1" type="ORF">ILUMI_03782</name>
</gene>
<sequence>MTRVTFGITSSPFLLSATLKKLFTITSRDFPVTTHRLATSFYVDDLVLTVNSIDDAIKLIIAKARVAPLKGNDSGDLLLPRLELTAAFINLWTDSKITLHWITGDAARWKTYVYNRVVEIQKLTKDSTWRHCAGYLNPADLLTRGVSANKLFTTEYWLKGPEFLSRVDYEWSTGNDLSVQIDESVLCANIVSDSKTEILEPIFPLENYEHLEKCLRVTAYVKRAFRVKNFPLALTSDELSDAEMY</sequence>
<comment type="caution">
    <text evidence="1">The sequence shown here is derived from an EMBL/GenBank/DDBJ whole genome shotgun (WGS) entry which is preliminary data.</text>
</comment>
<dbReference type="OrthoDB" id="8061640at2759"/>
<keyword evidence="2" id="KW-1185">Reference proteome</keyword>
<proteinExistence type="predicted"/>
<evidence type="ECO:0000313" key="1">
    <source>
        <dbReference type="EMBL" id="KAF2902405.1"/>
    </source>
</evidence>
<protein>
    <recommendedName>
        <fullName evidence="3">Reverse transcriptase domain-containing protein</fullName>
    </recommendedName>
</protein>
<dbReference type="PANTHER" id="PTHR47331">
    <property type="entry name" value="PHD-TYPE DOMAIN-CONTAINING PROTEIN"/>
    <property type="match status" value="1"/>
</dbReference>
<dbReference type="AlphaFoldDB" id="A0A8K0DA52"/>
<evidence type="ECO:0008006" key="3">
    <source>
        <dbReference type="Google" id="ProtNLM"/>
    </source>
</evidence>